<evidence type="ECO:0000313" key="2">
    <source>
        <dbReference type="Proteomes" id="UP000008549"/>
    </source>
</evidence>
<dbReference type="KEGG" id="cbr:CBG_08302"/>
<dbReference type="HOGENOM" id="CLU_2760100_0_0_1"/>
<sequence>MHGQFFNVQYDLRMVTLVARNESVGLFRIWNISVEGPSTSRTKFVAIEIKFDLRLGQFISKIPPCHGRCVPEETHRCYLESIQ</sequence>
<dbReference type="AlphaFoldDB" id="A8X692"/>
<evidence type="ECO:0000313" key="1">
    <source>
        <dbReference type="EMBL" id="CAP28153.1"/>
    </source>
</evidence>
<dbReference type="EMBL" id="HE601100">
    <property type="protein sequence ID" value="CAP28153.1"/>
    <property type="molecule type" value="Genomic_DNA"/>
</dbReference>
<proteinExistence type="predicted"/>
<dbReference type="InParanoid" id="A8X692"/>
<dbReference type="CTD" id="68916514"/>
<reference evidence="1 2" key="1">
    <citation type="journal article" date="2003" name="PLoS Biol.">
        <title>The genome sequence of Caenorhabditis briggsae: a platform for comparative genomics.</title>
        <authorList>
            <person name="Stein L.D."/>
            <person name="Bao Z."/>
            <person name="Blasiar D."/>
            <person name="Blumenthal T."/>
            <person name="Brent M.R."/>
            <person name="Chen N."/>
            <person name="Chinwalla A."/>
            <person name="Clarke L."/>
            <person name="Clee C."/>
            <person name="Coghlan A."/>
            <person name="Coulson A."/>
            <person name="D'Eustachio P."/>
            <person name="Fitch D.H."/>
            <person name="Fulton L.A."/>
            <person name="Fulton R.E."/>
            <person name="Griffiths-Jones S."/>
            <person name="Harris T.W."/>
            <person name="Hillier L.W."/>
            <person name="Kamath R."/>
            <person name="Kuwabara P.E."/>
            <person name="Mardis E.R."/>
            <person name="Marra M.A."/>
            <person name="Miner T.L."/>
            <person name="Minx P."/>
            <person name="Mullikin J.C."/>
            <person name="Plumb R.W."/>
            <person name="Rogers J."/>
            <person name="Schein J.E."/>
            <person name="Sohrmann M."/>
            <person name="Spieth J."/>
            <person name="Stajich J.E."/>
            <person name="Wei C."/>
            <person name="Willey D."/>
            <person name="Wilson R.K."/>
            <person name="Durbin R."/>
            <person name="Waterston R.H."/>
        </authorList>
    </citation>
    <scope>NUCLEOTIDE SEQUENCE [LARGE SCALE GENOMIC DNA]</scope>
    <source>
        <strain evidence="1 2">AF16</strain>
    </source>
</reference>
<keyword evidence="2" id="KW-1185">Reference proteome</keyword>
<dbReference type="GeneID" id="68916514"/>
<gene>
    <name evidence="1" type="ORF">CBG08302</name>
    <name evidence="1" type="ORF">CBG_08302</name>
</gene>
<organism evidence="1 2">
    <name type="scientific">Caenorhabditis briggsae</name>
    <dbReference type="NCBI Taxonomy" id="6238"/>
    <lineage>
        <taxon>Eukaryota</taxon>
        <taxon>Metazoa</taxon>
        <taxon>Ecdysozoa</taxon>
        <taxon>Nematoda</taxon>
        <taxon>Chromadorea</taxon>
        <taxon>Rhabditida</taxon>
        <taxon>Rhabditina</taxon>
        <taxon>Rhabditomorpha</taxon>
        <taxon>Rhabditoidea</taxon>
        <taxon>Rhabditidae</taxon>
        <taxon>Peloderinae</taxon>
        <taxon>Caenorhabditis</taxon>
    </lineage>
</organism>
<name>A8X692_CAEBR</name>
<reference evidence="1 2" key="2">
    <citation type="journal article" date="2011" name="PLoS Genet.">
        <title>Caenorhabditis briggsae recombinant inbred line genotypes reveal inter-strain incompatibility and the evolution of recombination.</title>
        <authorList>
            <person name="Ross J.A."/>
            <person name="Koboldt D.C."/>
            <person name="Staisch J.E."/>
            <person name="Chamberlin H.M."/>
            <person name="Gupta B.P."/>
            <person name="Miller R.D."/>
            <person name="Baird S.E."/>
            <person name="Haag E.S."/>
        </authorList>
    </citation>
    <scope>NUCLEOTIDE SEQUENCE [LARGE SCALE GENOMIC DNA]</scope>
    <source>
        <strain evidence="1 2">AF16</strain>
    </source>
</reference>
<dbReference type="RefSeq" id="XP_045093735.1">
    <property type="nucleotide sequence ID" value="XM_045236072.1"/>
</dbReference>
<dbReference type="Proteomes" id="UP000008549">
    <property type="component" value="Unassembled WGS sequence"/>
</dbReference>
<accession>A8X692</accession>
<protein>
    <submittedName>
        <fullName evidence="1">Protein CBG08302</fullName>
    </submittedName>
</protein>